<evidence type="ECO:0000313" key="1">
    <source>
        <dbReference type="EMBL" id="KIL56778.1"/>
    </source>
</evidence>
<proteinExistence type="predicted"/>
<protein>
    <submittedName>
        <fullName evidence="1">Uncharacterized protein</fullName>
    </submittedName>
</protein>
<organism evidence="1 2">
    <name type="scientific">Amanita muscaria (strain Koide BX008)</name>
    <dbReference type="NCBI Taxonomy" id="946122"/>
    <lineage>
        <taxon>Eukaryota</taxon>
        <taxon>Fungi</taxon>
        <taxon>Dikarya</taxon>
        <taxon>Basidiomycota</taxon>
        <taxon>Agaricomycotina</taxon>
        <taxon>Agaricomycetes</taxon>
        <taxon>Agaricomycetidae</taxon>
        <taxon>Agaricales</taxon>
        <taxon>Pluteineae</taxon>
        <taxon>Amanitaceae</taxon>
        <taxon>Amanita</taxon>
    </lineage>
</organism>
<gene>
    <name evidence="1" type="ORF">M378DRAFT_16771</name>
</gene>
<name>A0A0C2WKS7_AMAMK</name>
<dbReference type="HOGENOM" id="CLU_2922130_0_0_1"/>
<accession>A0A0C2WKS7</accession>
<sequence>MLDDNDELNLFDKNDLVDVNHDKQVNSLGGGIDTTSSFEDELNVINNDEQPSYESVNIMTE</sequence>
<dbReference type="EMBL" id="KN818400">
    <property type="protein sequence ID" value="KIL56778.1"/>
    <property type="molecule type" value="Genomic_DNA"/>
</dbReference>
<dbReference type="InParanoid" id="A0A0C2WKS7"/>
<keyword evidence="2" id="KW-1185">Reference proteome</keyword>
<evidence type="ECO:0000313" key="2">
    <source>
        <dbReference type="Proteomes" id="UP000054549"/>
    </source>
</evidence>
<reference evidence="1 2" key="1">
    <citation type="submission" date="2014-04" db="EMBL/GenBank/DDBJ databases">
        <title>Evolutionary Origins and Diversification of the Mycorrhizal Mutualists.</title>
        <authorList>
            <consortium name="DOE Joint Genome Institute"/>
            <consortium name="Mycorrhizal Genomics Consortium"/>
            <person name="Kohler A."/>
            <person name="Kuo A."/>
            <person name="Nagy L.G."/>
            <person name="Floudas D."/>
            <person name="Copeland A."/>
            <person name="Barry K.W."/>
            <person name="Cichocki N."/>
            <person name="Veneault-Fourrey C."/>
            <person name="LaButti K."/>
            <person name="Lindquist E.A."/>
            <person name="Lipzen A."/>
            <person name="Lundell T."/>
            <person name="Morin E."/>
            <person name="Murat C."/>
            <person name="Riley R."/>
            <person name="Ohm R."/>
            <person name="Sun H."/>
            <person name="Tunlid A."/>
            <person name="Henrissat B."/>
            <person name="Grigoriev I.V."/>
            <person name="Hibbett D.S."/>
            <person name="Martin F."/>
        </authorList>
    </citation>
    <scope>NUCLEOTIDE SEQUENCE [LARGE SCALE GENOMIC DNA]</scope>
    <source>
        <strain evidence="1 2">Koide BX008</strain>
    </source>
</reference>
<dbReference type="AlphaFoldDB" id="A0A0C2WKS7"/>
<dbReference type="Proteomes" id="UP000054549">
    <property type="component" value="Unassembled WGS sequence"/>
</dbReference>